<dbReference type="Pfam" id="PF07791">
    <property type="entry name" value="Imm11"/>
    <property type="match status" value="1"/>
</dbReference>
<comment type="caution">
    <text evidence="2">The sequence shown here is derived from an EMBL/GenBank/DDBJ whole genome shotgun (WGS) entry which is preliminary data.</text>
</comment>
<protein>
    <recommendedName>
        <fullName evidence="1">Immunity MXAN-0049 protein domain-containing protein</fullName>
    </recommendedName>
</protein>
<dbReference type="OrthoDB" id="8652351at2"/>
<feature type="domain" description="Immunity MXAN-0049 protein" evidence="1">
    <location>
        <begin position="19"/>
        <end position="215"/>
    </location>
</feature>
<organism evidence="2 3">
    <name type="scientific">Xanthomonas melonis</name>
    <dbReference type="NCBI Taxonomy" id="56456"/>
    <lineage>
        <taxon>Bacteria</taxon>
        <taxon>Pseudomonadati</taxon>
        <taxon>Pseudomonadota</taxon>
        <taxon>Gammaproteobacteria</taxon>
        <taxon>Lysobacterales</taxon>
        <taxon>Lysobacteraceae</taxon>
        <taxon>Xanthomonas</taxon>
    </lineage>
</organism>
<proteinExistence type="predicted"/>
<name>A0A2S7DEW6_9XANT</name>
<dbReference type="InterPro" id="IPR012433">
    <property type="entry name" value="Imm11"/>
</dbReference>
<dbReference type="Proteomes" id="UP000239865">
    <property type="component" value="Unassembled WGS sequence"/>
</dbReference>
<dbReference type="AlphaFoldDB" id="A0A2S7DEW6"/>
<reference evidence="2 3" key="1">
    <citation type="submission" date="2016-08" db="EMBL/GenBank/DDBJ databases">
        <authorList>
            <person name="Seilhamer J.J."/>
        </authorList>
    </citation>
    <scope>NUCLEOTIDE SEQUENCE [LARGE SCALE GENOMIC DNA]</scope>
    <source>
        <strain evidence="2 3">CFBP4644</strain>
    </source>
</reference>
<accession>A0A2S7DEW6</accession>
<gene>
    <name evidence="2" type="ORF">XmelCFBP4644_12820</name>
</gene>
<evidence type="ECO:0000259" key="1">
    <source>
        <dbReference type="Pfam" id="PF07791"/>
    </source>
</evidence>
<sequence length="218" mass="23975">MKDAKEAHGILDNAPQEGEFYILRPDVRGGGSVHGVVFENEKALRPAGRGIIRPTDGGFPPLKEAPRLRYDESRGRMPNDLQGGFSGYWLTSDPLKKLLESIDSEGFEFVPCDFILEDGSQGPAHYLCDVARVIDAIDEHASTVKVLTEGYSKGKYFDLTGGASLAFNKEVIASAHVFRTPYTADAFCDRFLRDALIENGFGRSPRTRGVRLIDASAY</sequence>
<evidence type="ECO:0000313" key="2">
    <source>
        <dbReference type="EMBL" id="PPU72340.1"/>
    </source>
</evidence>
<dbReference type="RefSeq" id="WP_104587592.1">
    <property type="nucleotide sequence ID" value="NZ_JAJGQH010000008.1"/>
</dbReference>
<evidence type="ECO:0000313" key="3">
    <source>
        <dbReference type="Proteomes" id="UP000239865"/>
    </source>
</evidence>
<dbReference type="EMBL" id="MDEH01000006">
    <property type="protein sequence ID" value="PPU72340.1"/>
    <property type="molecule type" value="Genomic_DNA"/>
</dbReference>